<dbReference type="AlphaFoldDB" id="A0A3E2HMC6"/>
<dbReference type="InterPro" id="IPR008030">
    <property type="entry name" value="NmrA-like"/>
</dbReference>
<dbReference type="GO" id="GO:0016491">
    <property type="term" value="F:oxidoreductase activity"/>
    <property type="evidence" value="ECO:0007669"/>
    <property type="project" value="UniProtKB-KW"/>
</dbReference>
<evidence type="ECO:0000313" key="6">
    <source>
        <dbReference type="Proteomes" id="UP000258309"/>
    </source>
</evidence>
<dbReference type="SUPFAM" id="SSF51735">
    <property type="entry name" value="NAD(P)-binding Rossmann-fold domains"/>
    <property type="match status" value="1"/>
</dbReference>
<protein>
    <recommendedName>
        <fullName evidence="4">NmrA-like domain-containing protein</fullName>
    </recommendedName>
</protein>
<dbReference type="OrthoDB" id="419598at2759"/>
<keyword evidence="6" id="KW-1185">Reference proteome</keyword>
<dbReference type="Proteomes" id="UP000258309">
    <property type="component" value="Unassembled WGS sequence"/>
</dbReference>
<gene>
    <name evidence="5" type="ORF">B7463_g1944</name>
</gene>
<dbReference type="InterPro" id="IPR036291">
    <property type="entry name" value="NAD(P)-bd_dom_sf"/>
</dbReference>
<accession>A0A3E2HMC6</accession>
<dbReference type="OMA" id="KVAIAGY"/>
<feature type="non-terminal residue" evidence="5">
    <location>
        <position position="319"/>
    </location>
</feature>
<sequence>MADSRQVIALCSVGNLGKYLCDELLADGRYAFIVISRQSNKEAFFEQRNIDVRTSDYTMESVLQILNETKASTFVSFNNSPDQTFVTLHRAFLEACRRSNNCKRFIPSEFAGNIDHFPLHPSFFKTSRVPFRKILEREKEIEWTIFNNGWLMDYFLTEDKTYMPSIPNEFPIDPNGWKACIRGTGDQVQSFTSARDVAKALIMLLSASKWERTTYVTGQWSTFNEMVSIMERFYGRPMEKTYRSKEDIVRDSSLPYTAENSEALYLASVEEMMITGSGACPREKTIYQRGKFFEGLSFTTLDELLLQTGSTRYLGKPLL</sequence>
<comment type="caution">
    <text evidence="5">The sequence shown here is derived from an EMBL/GenBank/DDBJ whole genome shotgun (WGS) entry which is preliminary data.</text>
</comment>
<evidence type="ECO:0000256" key="2">
    <source>
        <dbReference type="ARBA" id="ARBA00022857"/>
    </source>
</evidence>
<reference evidence="5 6" key="1">
    <citation type="submission" date="2018-05" db="EMBL/GenBank/DDBJ databases">
        <title>Draft genome sequence of Scytalidium lignicola DSM 105466, a ubiquitous saprotrophic fungus.</title>
        <authorList>
            <person name="Buettner E."/>
            <person name="Gebauer A.M."/>
            <person name="Hofrichter M."/>
            <person name="Liers C."/>
            <person name="Kellner H."/>
        </authorList>
    </citation>
    <scope>NUCLEOTIDE SEQUENCE [LARGE SCALE GENOMIC DNA]</scope>
    <source>
        <strain evidence="5 6">DSM 105466</strain>
    </source>
</reference>
<dbReference type="PANTHER" id="PTHR47706">
    <property type="entry name" value="NMRA-LIKE FAMILY PROTEIN"/>
    <property type="match status" value="1"/>
</dbReference>
<dbReference type="Gene3D" id="3.90.25.10">
    <property type="entry name" value="UDP-galactose 4-epimerase, domain 1"/>
    <property type="match status" value="1"/>
</dbReference>
<keyword evidence="3" id="KW-0560">Oxidoreductase</keyword>
<organism evidence="5 6">
    <name type="scientific">Scytalidium lignicola</name>
    <name type="common">Hyphomycete</name>
    <dbReference type="NCBI Taxonomy" id="5539"/>
    <lineage>
        <taxon>Eukaryota</taxon>
        <taxon>Fungi</taxon>
        <taxon>Dikarya</taxon>
        <taxon>Ascomycota</taxon>
        <taxon>Pezizomycotina</taxon>
        <taxon>Leotiomycetes</taxon>
        <taxon>Leotiomycetes incertae sedis</taxon>
        <taxon>Scytalidium</taxon>
    </lineage>
</organism>
<feature type="non-terminal residue" evidence="5">
    <location>
        <position position="1"/>
    </location>
</feature>
<evidence type="ECO:0000256" key="3">
    <source>
        <dbReference type="ARBA" id="ARBA00023002"/>
    </source>
</evidence>
<dbReference type="Pfam" id="PF05368">
    <property type="entry name" value="NmrA"/>
    <property type="match status" value="1"/>
</dbReference>
<dbReference type="STRING" id="5539.A0A3E2HMC6"/>
<proteinExistence type="inferred from homology"/>
<dbReference type="PANTHER" id="PTHR47706:SF4">
    <property type="entry name" value="NMRA-LIKE DOMAIN-CONTAINING PROTEIN"/>
    <property type="match status" value="1"/>
</dbReference>
<dbReference type="InterPro" id="IPR051609">
    <property type="entry name" value="NmrA/Isoflavone_reductase-like"/>
</dbReference>
<comment type="similarity">
    <text evidence="1">Belongs to the NmrA-type oxidoreductase family. Isoflavone reductase subfamily.</text>
</comment>
<name>A0A3E2HMC6_SCYLI</name>
<evidence type="ECO:0000256" key="1">
    <source>
        <dbReference type="ARBA" id="ARBA00005725"/>
    </source>
</evidence>
<feature type="domain" description="NmrA-like" evidence="4">
    <location>
        <begin position="10"/>
        <end position="251"/>
    </location>
</feature>
<dbReference type="EMBL" id="NCSJ02000021">
    <property type="protein sequence ID" value="RFU34403.1"/>
    <property type="molecule type" value="Genomic_DNA"/>
</dbReference>
<dbReference type="Gene3D" id="3.40.50.720">
    <property type="entry name" value="NAD(P)-binding Rossmann-like Domain"/>
    <property type="match status" value="1"/>
</dbReference>
<keyword evidence="2" id="KW-0521">NADP</keyword>
<evidence type="ECO:0000259" key="4">
    <source>
        <dbReference type="Pfam" id="PF05368"/>
    </source>
</evidence>
<evidence type="ECO:0000313" key="5">
    <source>
        <dbReference type="EMBL" id="RFU34403.1"/>
    </source>
</evidence>